<organism evidence="1 2">
    <name type="scientific">Candidatus Thiomargarita nelsonii</name>
    <dbReference type="NCBI Taxonomy" id="1003181"/>
    <lineage>
        <taxon>Bacteria</taxon>
        <taxon>Pseudomonadati</taxon>
        <taxon>Pseudomonadota</taxon>
        <taxon>Gammaproteobacteria</taxon>
        <taxon>Thiotrichales</taxon>
        <taxon>Thiotrichaceae</taxon>
        <taxon>Thiomargarita</taxon>
    </lineage>
</organism>
<evidence type="ECO:0000313" key="2">
    <source>
        <dbReference type="Proteomes" id="UP000030428"/>
    </source>
</evidence>
<evidence type="ECO:0000313" key="1">
    <source>
        <dbReference type="EMBL" id="KHD11713.1"/>
    </source>
</evidence>
<dbReference type="AlphaFoldDB" id="A0A0A6PM70"/>
<accession>A0A0A6PM70</accession>
<proteinExistence type="predicted"/>
<keyword evidence="2" id="KW-1185">Reference proteome</keyword>
<comment type="caution">
    <text evidence="1">The sequence shown here is derived from an EMBL/GenBank/DDBJ whole genome shotgun (WGS) entry which is preliminary data.</text>
</comment>
<gene>
    <name evidence="1" type="ORF">PN36_14455</name>
</gene>
<dbReference type="EMBL" id="JSZA02000049">
    <property type="protein sequence ID" value="KHD11713.1"/>
    <property type="molecule type" value="Genomic_DNA"/>
</dbReference>
<protein>
    <submittedName>
        <fullName evidence="1">Uncharacterized protein</fullName>
    </submittedName>
</protein>
<name>A0A0A6PM70_9GAMM</name>
<sequence>MNATNVKATLLILITGGTLLVNVVRYNSTNDRLDKLREIKREIAEQNREIVDHCLPNCFKTYEEKPRNNYGHPVAAISAVPFAPVVEGAWVDKGKIWKDWSETVLLNHLGKSVAIESVRTKSIPFYSTANRNVVLAEALPTGSSGAYYIIGVTGKDAHVVLDGKGTPIHKMNDLLGISIDSAKKAESYLKFFVSAISISNGIFVILDLSPDDLSQQTLKEFGLKPVFVYAEKEIGWWIDAGMIYGNNIYDSSFLVQQDGKVEIVSDSLKGKLSFNYWVVMDESRRLYKKAITQNSKTEKKQGDSD</sequence>
<reference evidence="1 2" key="1">
    <citation type="journal article" date="2016" name="Front. Microbiol.">
        <title>Single-Cell (Meta-)Genomics of a Dimorphic Candidatus Thiomargarita nelsonii Reveals Genomic Plasticity.</title>
        <authorList>
            <person name="Flood B.E."/>
            <person name="Fliss P."/>
            <person name="Jones D.S."/>
            <person name="Dick G.J."/>
            <person name="Jain S."/>
            <person name="Kaster A.K."/>
            <person name="Winkel M."/>
            <person name="Mussmann M."/>
            <person name="Bailey J."/>
        </authorList>
    </citation>
    <scope>NUCLEOTIDE SEQUENCE [LARGE SCALE GENOMIC DNA]</scope>
    <source>
        <strain evidence="1">Hydrate Ridge</strain>
    </source>
</reference>
<dbReference type="Proteomes" id="UP000030428">
    <property type="component" value="Unassembled WGS sequence"/>
</dbReference>